<name>A0A2Z6ZXU7_9LAMI</name>
<sequence>MFKELEYSGLRGFLGCSADIYEGDLETFFANAFVRGNAVISSVQGKFIEISEEQFADVLELPSEGLTTVDQLPKDLIKEARKVFSASGDLIKTSCKKKEMKVLKLTETMSDEYSMYIDDLLHQIPEDMMLPSVTAEEPTKIEFGHGIAFREVDWHKATLTMIDPMDKAKASLVEEIKGNPAKEMFALISSDVEFLVQIREAVVEEIYSSSLTSVSDLAAKEEQMLQWAETDSLQTAVRRRLYITAKLEWTRPSFSKLFGGVDVYSGGIHSQFYPNIISTSWVRPLISIDGSWQVVEGADLKPARLAMPRISRPKRKLPQRPFVDAFAPICIFIEPVQDLDSRRPYSTIVQRNWAEIYTDVVQFSLFGHLKPVDDIPQTSQMLPTVVLPTDFAESIAQLHASIDQIKIEQLQTRDSIDELKAALSGKITRLEMAFVQSTSRQDMVFRAEINDVRKEIQMQKAALMQELTDFRLETQEGLNTLRAQLLKSLPILIEDV</sequence>
<dbReference type="Proteomes" id="UP000250235">
    <property type="component" value="Unassembled WGS sequence"/>
</dbReference>
<dbReference type="AlphaFoldDB" id="A0A2Z6ZXU7"/>
<proteinExistence type="predicted"/>
<evidence type="ECO:0000313" key="1">
    <source>
        <dbReference type="EMBL" id="KZV14036.1"/>
    </source>
</evidence>
<reference evidence="1 2" key="1">
    <citation type="journal article" date="2015" name="Proc. Natl. Acad. Sci. U.S.A.">
        <title>The resurrection genome of Boea hygrometrica: A blueprint for survival of dehydration.</title>
        <authorList>
            <person name="Xiao L."/>
            <person name="Yang G."/>
            <person name="Zhang L."/>
            <person name="Yang X."/>
            <person name="Zhao S."/>
            <person name="Ji Z."/>
            <person name="Zhou Q."/>
            <person name="Hu M."/>
            <person name="Wang Y."/>
            <person name="Chen M."/>
            <person name="Xu Y."/>
            <person name="Jin H."/>
            <person name="Xiao X."/>
            <person name="Hu G."/>
            <person name="Bao F."/>
            <person name="Hu Y."/>
            <person name="Wan P."/>
            <person name="Li L."/>
            <person name="Deng X."/>
            <person name="Kuang T."/>
            <person name="Xiang C."/>
            <person name="Zhu J.K."/>
            <person name="Oliver M.J."/>
            <person name="He Y."/>
        </authorList>
    </citation>
    <scope>NUCLEOTIDE SEQUENCE [LARGE SCALE GENOMIC DNA]</scope>
    <source>
        <strain evidence="2">cv. XS01</strain>
    </source>
</reference>
<keyword evidence="2" id="KW-1185">Reference proteome</keyword>
<gene>
    <name evidence="1" type="ORF">F511_44562</name>
</gene>
<evidence type="ECO:0000313" key="2">
    <source>
        <dbReference type="Proteomes" id="UP000250235"/>
    </source>
</evidence>
<protein>
    <submittedName>
        <fullName evidence="1">Uncharacterized protein</fullName>
    </submittedName>
</protein>
<accession>A0A2Z6ZXU7</accession>
<organism evidence="1 2">
    <name type="scientific">Dorcoceras hygrometricum</name>
    <dbReference type="NCBI Taxonomy" id="472368"/>
    <lineage>
        <taxon>Eukaryota</taxon>
        <taxon>Viridiplantae</taxon>
        <taxon>Streptophyta</taxon>
        <taxon>Embryophyta</taxon>
        <taxon>Tracheophyta</taxon>
        <taxon>Spermatophyta</taxon>
        <taxon>Magnoliopsida</taxon>
        <taxon>eudicotyledons</taxon>
        <taxon>Gunneridae</taxon>
        <taxon>Pentapetalae</taxon>
        <taxon>asterids</taxon>
        <taxon>lamiids</taxon>
        <taxon>Lamiales</taxon>
        <taxon>Gesneriaceae</taxon>
        <taxon>Didymocarpoideae</taxon>
        <taxon>Trichosporeae</taxon>
        <taxon>Loxocarpinae</taxon>
        <taxon>Dorcoceras</taxon>
    </lineage>
</organism>
<dbReference type="EMBL" id="KV022612">
    <property type="protein sequence ID" value="KZV14036.1"/>
    <property type="molecule type" value="Genomic_DNA"/>
</dbReference>